<dbReference type="EMBL" id="JAVHJO010000012">
    <property type="protein sequence ID" value="KAK6532089.1"/>
    <property type="molecule type" value="Genomic_DNA"/>
</dbReference>
<reference evidence="2 3" key="1">
    <citation type="submission" date="2019-10" db="EMBL/GenBank/DDBJ databases">
        <authorList>
            <person name="Palmer J.M."/>
        </authorList>
    </citation>
    <scope>NUCLEOTIDE SEQUENCE [LARGE SCALE GENOMIC DNA]</scope>
    <source>
        <strain evidence="2 3">TWF694</strain>
    </source>
</reference>
<dbReference type="AlphaFoldDB" id="A0AAV9X1Y3"/>
<evidence type="ECO:0000313" key="2">
    <source>
        <dbReference type="EMBL" id="KAK6532089.1"/>
    </source>
</evidence>
<feature type="region of interest" description="Disordered" evidence="1">
    <location>
        <begin position="24"/>
        <end position="126"/>
    </location>
</feature>
<sequence>MLEKKPAEAQLVFIDEEAEFVDEPEEISIETRPVDIPNIGPLDKAKRKPDAFSDGDIESGASAELAKSESTLNNSPRIMGIPKPENGSPRTMGILKPENSSPRTRGLPKPENGSPRTMGMSKPENKVTTAEVQAVTETVKRVKLDLPVKDTKKDRDISPKRMPPRIRRSSTTIFSHSTIEVPSARPRAGRLFSLPTVLDETPAIPTLRRASTLRSGPEPPPKPQFRSLQRRATTPAEAQLSRQLTRSCSSITLPSLDIIQNSAQIFRESELLVDLLNTLKNYWPDRPYAVMNHLRTSLIIALAVYDDSPARPSFASDHGGASAIKKTVCRFRRYRGDRESIDLSLVLWDATFMSFREQCLLQETQRYRAQYSGRSNEWPGAQKVVWYPSWEPTRNLPEGMTETFSIEKEKLGGKGGELDFDVLVADGDWC</sequence>
<protein>
    <submittedName>
        <fullName evidence="2">Uncharacterized protein</fullName>
    </submittedName>
</protein>
<dbReference type="Proteomes" id="UP001365542">
    <property type="component" value="Unassembled WGS sequence"/>
</dbReference>
<gene>
    <name evidence="2" type="ORF">TWF694_003251</name>
</gene>
<evidence type="ECO:0000313" key="3">
    <source>
        <dbReference type="Proteomes" id="UP001365542"/>
    </source>
</evidence>
<keyword evidence="3" id="KW-1185">Reference proteome</keyword>
<evidence type="ECO:0000256" key="1">
    <source>
        <dbReference type="SAM" id="MobiDB-lite"/>
    </source>
</evidence>
<accession>A0AAV9X1Y3</accession>
<name>A0AAV9X1Y3_9PEZI</name>
<comment type="caution">
    <text evidence="2">The sequence shown here is derived from an EMBL/GenBank/DDBJ whole genome shotgun (WGS) entry which is preliminary data.</text>
</comment>
<feature type="region of interest" description="Disordered" evidence="1">
    <location>
        <begin position="209"/>
        <end position="241"/>
    </location>
</feature>
<organism evidence="2 3">
    <name type="scientific">Orbilia ellipsospora</name>
    <dbReference type="NCBI Taxonomy" id="2528407"/>
    <lineage>
        <taxon>Eukaryota</taxon>
        <taxon>Fungi</taxon>
        <taxon>Dikarya</taxon>
        <taxon>Ascomycota</taxon>
        <taxon>Pezizomycotina</taxon>
        <taxon>Orbiliomycetes</taxon>
        <taxon>Orbiliales</taxon>
        <taxon>Orbiliaceae</taxon>
        <taxon>Orbilia</taxon>
    </lineage>
</organism>
<proteinExistence type="predicted"/>